<name>A0ABZ2KRZ4_9BACT</name>
<dbReference type="RefSeq" id="WP_394850459.1">
    <property type="nucleotide sequence ID" value="NZ_CP089982.1"/>
</dbReference>
<dbReference type="PANTHER" id="PTHR43586">
    <property type="entry name" value="CYSTEINE DESULFURASE"/>
    <property type="match status" value="1"/>
</dbReference>
<keyword evidence="3" id="KW-0808">Transferase</keyword>
<evidence type="ECO:0000259" key="2">
    <source>
        <dbReference type="Pfam" id="PF00266"/>
    </source>
</evidence>
<feature type="domain" description="Aminotransferase class V" evidence="2">
    <location>
        <begin position="306"/>
        <end position="398"/>
    </location>
</feature>
<evidence type="ECO:0000256" key="1">
    <source>
        <dbReference type="ARBA" id="ARBA00022898"/>
    </source>
</evidence>
<dbReference type="EMBL" id="CP089982">
    <property type="protein sequence ID" value="WXA99815.1"/>
    <property type="molecule type" value="Genomic_DNA"/>
</dbReference>
<dbReference type="InterPro" id="IPR015421">
    <property type="entry name" value="PyrdxlP-dep_Trfase_major"/>
</dbReference>
<keyword evidence="1" id="KW-0663">Pyridoxal phosphate</keyword>
<keyword evidence="4" id="KW-1185">Reference proteome</keyword>
<protein>
    <submittedName>
        <fullName evidence="3">Aminotransferase class V-fold PLP-dependent enzyme</fullName>
    </submittedName>
</protein>
<reference evidence="3 4" key="1">
    <citation type="submission" date="2021-12" db="EMBL/GenBank/DDBJ databases">
        <title>Discovery of the Pendulisporaceae a myxobacterial family with distinct sporulation behavior and unique specialized metabolism.</title>
        <authorList>
            <person name="Garcia R."/>
            <person name="Popoff A."/>
            <person name="Bader C.D."/>
            <person name="Loehr J."/>
            <person name="Walesch S."/>
            <person name="Walt C."/>
            <person name="Boldt J."/>
            <person name="Bunk B."/>
            <person name="Haeckl F.J.F.P.J."/>
            <person name="Gunesch A.P."/>
            <person name="Birkelbach J."/>
            <person name="Nuebel U."/>
            <person name="Pietschmann T."/>
            <person name="Bach T."/>
            <person name="Mueller R."/>
        </authorList>
    </citation>
    <scope>NUCLEOTIDE SEQUENCE [LARGE SCALE GENOMIC DNA]</scope>
    <source>
        <strain evidence="3 4">MSr12523</strain>
    </source>
</reference>
<feature type="domain" description="Aminotransferase class V" evidence="2">
    <location>
        <begin position="27"/>
        <end position="243"/>
    </location>
</feature>
<dbReference type="InterPro" id="IPR015422">
    <property type="entry name" value="PyrdxlP-dep_Trfase_small"/>
</dbReference>
<accession>A0ABZ2KRZ4</accession>
<evidence type="ECO:0000313" key="3">
    <source>
        <dbReference type="EMBL" id="WXA99815.1"/>
    </source>
</evidence>
<dbReference type="InterPro" id="IPR015424">
    <property type="entry name" value="PyrdxlP-dep_Trfase"/>
</dbReference>
<proteinExistence type="predicted"/>
<sequence length="407" mass="44593">MSKALDVDFVRKQFPAFDEPSLKGQAFFENAGGSYACAHVIRRLETYYRRLKVQPYYPFRTSTEAGAWMDAAYARLAEYLGVDTDEVHLGPSTSQNTYVLAQAFREMLKPGDEIVVTNQDHEANGGVWRRLAAGGITVKEWRVDAENGALDPSQLDELLTERTRLVAFPHCSNIVAYVNPVAEITAKAHAVGAVTVVDGVSWAPHGLPDVKELGADAYVFSLYKVYGPHQGAMVVRHALAERLGNQGHYFNAPYPRKRLVPAGPDHAQIAAAQGVAEYFDALDAHHGGGPNATRPHRVRELLRNAELALLPRVLDYLTSRSDVRLLGSADAHRRASTVSFVPRQRDPKDVVVQLAERGIMAGFGHFYALRLLEALGAPDGAVRVSFVHYTSANEVSQLLDALDAALA</sequence>
<evidence type="ECO:0000313" key="4">
    <source>
        <dbReference type="Proteomes" id="UP001379533"/>
    </source>
</evidence>
<dbReference type="Pfam" id="PF00266">
    <property type="entry name" value="Aminotran_5"/>
    <property type="match status" value="2"/>
</dbReference>
<gene>
    <name evidence="3" type="ORF">LZC95_23740</name>
</gene>
<dbReference type="GO" id="GO:0008483">
    <property type="term" value="F:transaminase activity"/>
    <property type="evidence" value="ECO:0007669"/>
    <property type="project" value="UniProtKB-KW"/>
</dbReference>
<keyword evidence="3" id="KW-0032">Aminotransferase</keyword>
<dbReference type="PANTHER" id="PTHR43586:SF21">
    <property type="entry name" value="PYRIDOXAL PHOSPHATE (PLP)-DEPENDENT ASPARTATE AMINOTRANSFERASE SUPERFAMILY"/>
    <property type="match status" value="1"/>
</dbReference>
<dbReference type="SUPFAM" id="SSF53383">
    <property type="entry name" value="PLP-dependent transferases"/>
    <property type="match status" value="1"/>
</dbReference>
<dbReference type="Gene3D" id="3.40.640.10">
    <property type="entry name" value="Type I PLP-dependent aspartate aminotransferase-like (Major domain)"/>
    <property type="match status" value="1"/>
</dbReference>
<dbReference type="InterPro" id="IPR000192">
    <property type="entry name" value="Aminotrans_V_dom"/>
</dbReference>
<organism evidence="3 4">
    <name type="scientific">Pendulispora brunnea</name>
    <dbReference type="NCBI Taxonomy" id="2905690"/>
    <lineage>
        <taxon>Bacteria</taxon>
        <taxon>Pseudomonadati</taxon>
        <taxon>Myxococcota</taxon>
        <taxon>Myxococcia</taxon>
        <taxon>Myxococcales</taxon>
        <taxon>Sorangiineae</taxon>
        <taxon>Pendulisporaceae</taxon>
        <taxon>Pendulispora</taxon>
    </lineage>
</organism>
<dbReference type="Proteomes" id="UP001379533">
    <property type="component" value="Chromosome"/>
</dbReference>
<dbReference type="Gene3D" id="3.90.1150.10">
    <property type="entry name" value="Aspartate Aminotransferase, domain 1"/>
    <property type="match status" value="1"/>
</dbReference>